<gene>
    <name evidence="2" type="ORF">CRP01_33815</name>
</gene>
<dbReference type="Proteomes" id="UP000223913">
    <property type="component" value="Unassembled WGS sequence"/>
</dbReference>
<dbReference type="InterPro" id="IPR036116">
    <property type="entry name" value="FN3_sf"/>
</dbReference>
<proteinExistence type="predicted"/>
<dbReference type="SUPFAM" id="SSF49265">
    <property type="entry name" value="Fibronectin type III"/>
    <property type="match status" value="1"/>
</dbReference>
<comment type="caution">
    <text evidence="2">The sequence shown here is derived from an EMBL/GenBank/DDBJ whole genome shotgun (WGS) entry which is preliminary data.</text>
</comment>
<dbReference type="NCBIfam" id="TIGR04131">
    <property type="entry name" value="Bac_Flav_CTERM"/>
    <property type="match status" value="1"/>
</dbReference>
<protein>
    <recommendedName>
        <fullName evidence="4">Gliding motility-associated C-terminal domain-containing protein</fullName>
    </recommendedName>
</protein>
<sequence length="928" mass="103356">MFENNYMLRYLLSAFIILLASQVALATHNRAGQISVRQVGDCTQSLTIEATIITYTKASSRPADRDTLTICWGDGNCQRVLRNNGPGNPPDGELLENDTKFNIYIAEHTYAARGTYVISMTDPNRNGGILNVNFPNSEQIRFHIQTTYTIPNPQFQGCNDTPVLLQPPIDIGCVGQIFTHNPNAYDVDGDSLSYHFITPLQEVGQVVPNYFFPNMINSGSNNQITIDEVTGDIVWNAPQKPGEYNLAMIIVSHRDGEPIDTVVRDMQILIEDCANQPPIVETAYDEICVIAGEVIELPVTVTAPAFEDKQLVRLTALGGPFEVDISPATFLPNDNSFQADPLTKTFRWETQCEHISDQYYSVVFRGVDNWFGDTTGLATLKTLRIKVIGPPPENLDVEAGSGQVELFWDNPYVCDMTLDDGFRGFIVWRREGGNPPPIDTCAPELIGYTQLNFDPTPTIVDGRYYFLDDQVERGRNYCYRVTAQFSRITETGNYIYNLVESLPSDEVCVQLNRDIPLITKVDVETTSASEGTIGVCWTKPKAEDLDTVMNPGPYTYEVLRATGITEDDADFFPINISFTSETFAGANDTCFTDMGLNTLAEAYTYKINFYVGGGNVPLGSTNPASSVFLTVAPTDEANVLSWSEMVPWENDEYTILRQNDQGEFEELATVSAQNYRDEGLTNGQEYCYKIRSSGSYRVDGVPSPLINHSQIACQTPFDNVPPCPPELVVDDICDDNVDCTQIDLLVNQLDWTNPNETCEDTDDVASYNIYYSPTQDGEFTLIGMTNDANDNFFDHQPGESIAGCYAVTALDGLGNESQRSNIVCVENCPIYDLPNAFTPNGDGQNDVFVPYPYCFVAEVEFKVFNRWGQVVYETSDPSLNWNGDNLRGEQLADGTYYYTCRVFAQTVDGIVPLEEELSGYIELIRSTR</sequence>
<dbReference type="InterPro" id="IPR026341">
    <property type="entry name" value="T9SS_type_B"/>
</dbReference>
<dbReference type="Gene3D" id="2.60.40.10">
    <property type="entry name" value="Immunoglobulins"/>
    <property type="match status" value="3"/>
</dbReference>
<dbReference type="Pfam" id="PF13585">
    <property type="entry name" value="CHU_C"/>
    <property type="match status" value="1"/>
</dbReference>
<evidence type="ECO:0000313" key="2">
    <source>
        <dbReference type="EMBL" id="PHN02015.1"/>
    </source>
</evidence>
<accession>A0A2D0N0K0</accession>
<reference evidence="2 3" key="1">
    <citation type="submission" date="2017-10" db="EMBL/GenBank/DDBJ databases">
        <title>The draft genome sequence of Lewinella nigricans NBRC 102662.</title>
        <authorList>
            <person name="Wang K."/>
        </authorList>
    </citation>
    <scope>NUCLEOTIDE SEQUENCE [LARGE SCALE GENOMIC DNA]</scope>
    <source>
        <strain evidence="2 3">NBRC 102662</strain>
    </source>
</reference>
<dbReference type="AlphaFoldDB" id="A0A2D0N0K0"/>
<keyword evidence="3" id="KW-1185">Reference proteome</keyword>
<evidence type="ECO:0000313" key="3">
    <source>
        <dbReference type="Proteomes" id="UP000223913"/>
    </source>
</evidence>
<feature type="signal peptide" evidence="1">
    <location>
        <begin position="1"/>
        <end position="26"/>
    </location>
</feature>
<name>A0A2D0N0K0_FLAN2</name>
<dbReference type="EMBL" id="PDUD01000045">
    <property type="protein sequence ID" value="PHN02015.1"/>
    <property type="molecule type" value="Genomic_DNA"/>
</dbReference>
<dbReference type="OrthoDB" id="1123245at2"/>
<keyword evidence="1" id="KW-0732">Signal</keyword>
<dbReference type="RefSeq" id="WP_099154509.1">
    <property type="nucleotide sequence ID" value="NZ_PDUD01000045.1"/>
</dbReference>
<organism evidence="2 3">
    <name type="scientific">Flavilitoribacter nigricans (strain ATCC 23147 / DSM 23189 / NBRC 102662 / NCIMB 1420 / SS-2)</name>
    <name type="common">Lewinella nigricans</name>
    <dbReference type="NCBI Taxonomy" id="1122177"/>
    <lineage>
        <taxon>Bacteria</taxon>
        <taxon>Pseudomonadati</taxon>
        <taxon>Bacteroidota</taxon>
        <taxon>Saprospiria</taxon>
        <taxon>Saprospirales</taxon>
        <taxon>Lewinellaceae</taxon>
        <taxon>Flavilitoribacter</taxon>
    </lineage>
</organism>
<feature type="chain" id="PRO_5012383988" description="Gliding motility-associated C-terminal domain-containing protein" evidence="1">
    <location>
        <begin position="27"/>
        <end position="928"/>
    </location>
</feature>
<evidence type="ECO:0000256" key="1">
    <source>
        <dbReference type="SAM" id="SignalP"/>
    </source>
</evidence>
<dbReference type="InterPro" id="IPR013783">
    <property type="entry name" value="Ig-like_fold"/>
</dbReference>
<evidence type="ECO:0008006" key="4">
    <source>
        <dbReference type="Google" id="ProtNLM"/>
    </source>
</evidence>